<dbReference type="EMBL" id="JAYDYW010000008">
    <property type="protein sequence ID" value="MEE1674593.1"/>
    <property type="molecule type" value="Genomic_DNA"/>
</dbReference>
<feature type="transmembrane region" description="Helical" evidence="5">
    <location>
        <begin position="66"/>
        <end position="86"/>
    </location>
</feature>
<comment type="subcellular location">
    <subcellularLocation>
        <location evidence="1">Membrane</location>
        <topology evidence="1">Multi-pass membrane protein</topology>
    </subcellularLocation>
</comment>
<dbReference type="InterPro" id="IPR000620">
    <property type="entry name" value="EamA_dom"/>
</dbReference>
<proteinExistence type="predicted"/>
<dbReference type="InterPro" id="IPR037185">
    <property type="entry name" value="EmrE-like"/>
</dbReference>
<keyword evidence="3 5" id="KW-1133">Transmembrane helix</keyword>
<feature type="transmembrane region" description="Helical" evidence="5">
    <location>
        <begin position="122"/>
        <end position="143"/>
    </location>
</feature>
<dbReference type="Pfam" id="PF00892">
    <property type="entry name" value="EamA"/>
    <property type="match status" value="2"/>
</dbReference>
<feature type="domain" description="EamA" evidence="6">
    <location>
        <begin position="150"/>
        <end position="281"/>
    </location>
</feature>
<dbReference type="SUPFAM" id="SSF103481">
    <property type="entry name" value="Multidrug resistance efflux transporter EmrE"/>
    <property type="match status" value="2"/>
</dbReference>
<dbReference type="PANTHER" id="PTHR32322">
    <property type="entry name" value="INNER MEMBRANE TRANSPORTER"/>
    <property type="match status" value="1"/>
</dbReference>
<evidence type="ECO:0000259" key="6">
    <source>
        <dbReference type="Pfam" id="PF00892"/>
    </source>
</evidence>
<gene>
    <name evidence="7" type="ORF">SNR37_004036</name>
</gene>
<feature type="domain" description="EamA" evidence="6">
    <location>
        <begin position="7"/>
        <end position="136"/>
    </location>
</feature>
<evidence type="ECO:0000313" key="7">
    <source>
        <dbReference type="EMBL" id="MEE1674593.1"/>
    </source>
</evidence>
<accession>A0ABU7G5A6</accession>
<feature type="transmembrane region" description="Helical" evidence="5">
    <location>
        <begin position="149"/>
        <end position="170"/>
    </location>
</feature>
<keyword evidence="4 5" id="KW-0472">Membrane</keyword>
<feature type="transmembrane region" description="Helical" evidence="5">
    <location>
        <begin position="182"/>
        <end position="201"/>
    </location>
</feature>
<dbReference type="Gene3D" id="1.10.3730.20">
    <property type="match status" value="1"/>
</dbReference>
<reference evidence="7 8" key="2">
    <citation type="submission" date="2023-12" db="EMBL/GenBank/DDBJ databases">
        <authorList>
            <consortium name="Cladostephus spongiosus"/>
            <person name="Lorente B."/>
            <person name="Cabral C."/>
            <person name="Frias J."/>
            <person name="Faria J."/>
            <person name="Toubarro D."/>
        </authorList>
    </citation>
    <scope>NUCLEOTIDE SEQUENCE [LARGE SCALE GENOMIC DNA]</scope>
    <source>
        <strain evidence="7 8">ZMCS4</strain>
    </source>
</reference>
<dbReference type="RefSeq" id="WP_329775681.1">
    <property type="nucleotide sequence ID" value="NZ_JAYDYW010000008.1"/>
</dbReference>
<keyword evidence="8" id="KW-1185">Reference proteome</keyword>
<feature type="transmembrane region" description="Helical" evidence="5">
    <location>
        <begin position="7"/>
        <end position="27"/>
    </location>
</feature>
<feature type="transmembrane region" description="Helical" evidence="5">
    <location>
        <begin position="33"/>
        <end position="54"/>
    </location>
</feature>
<feature type="transmembrane region" description="Helical" evidence="5">
    <location>
        <begin position="207"/>
        <end position="227"/>
    </location>
</feature>
<organism evidence="7 8">
    <name type="scientific">Agarivorans aestuarii</name>
    <dbReference type="NCBI Taxonomy" id="1563703"/>
    <lineage>
        <taxon>Bacteria</taxon>
        <taxon>Pseudomonadati</taxon>
        <taxon>Pseudomonadota</taxon>
        <taxon>Gammaproteobacteria</taxon>
        <taxon>Alteromonadales</taxon>
        <taxon>Alteromonadaceae</taxon>
        <taxon>Agarivorans</taxon>
    </lineage>
</organism>
<comment type="caution">
    <text evidence="7">The sequence shown here is derived from an EMBL/GenBank/DDBJ whole genome shotgun (WGS) entry which is preliminary data.</text>
</comment>
<name>A0ABU7G5A6_9ALTE</name>
<sequence length="297" mass="31624">MELASVIRLLLLSAIWGSSFLFMRIAAPVLGPAMLIELRVGFAALFLLLVGYFLKKKLNLKQHWRHYFILGFFNSALPFLLLAYAAQTLSASLLSILNATAPIWGAIISALWLRQALPGKKVLGLVIGVVGVAILVGFDNASIEPGAKLAIAASIGAAVCYGIASSYAHSAKSVEPFANAHGGMWASTILVLPALLFFPVVETPSSNLLLSVVFLGVVCSGVAYLLYYRLISDVGASSALTVTFLIPIFGIFWGSVFLQESIGWSTVVGTMIILLGTALVTGFSPRQVFAARKSKSK</sequence>
<evidence type="ECO:0000313" key="8">
    <source>
        <dbReference type="Proteomes" id="UP001310248"/>
    </source>
</evidence>
<reference evidence="8" key="1">
    <citation type="submission" date="2023-07" db="EMBL/GenBank/DDBJ databases">
        <title>Draft genome sequence of Agarivorans aestuarii strain ZMCS4, a CAZymes producing bacteria isolated from the marine brown algae Clodostephus spongiosus.</title>
        <authorList>
            <person name="Lorente B."/>
            <person name="Cabral C."/>
            <person name="Frias J."/>
            <person name="Faria J."/>
            <person name="Toubarro D."/>
        </authorList>
    </citation>
    <scope>NUCLEOTIDE SEQUENCE [LARGE SCALE GENOMIC DNA]</scope>
    <source>
        <strain evidence="8">ZMCS4</strain>
    </source>
</reference>
<protein>
    <submittedName>
        <fullName evidence="7">DMT family transporter</fullName>
    </submittedName>
</protein>
<dbReference type="PANTHER" id="PTHR32322:SF9">
    <property type="entry name" value="AMINO-ACID METABOLITE EFFLUX PUMP-RELATED"/>
    <property type="match status" value="1"/>
</dbReference>
<evidence type="ECO:0000256" key="4">
    <source>
        <dbReference type="ARBA" id="ARBA00023136"/>
    </source>
</evidence>
<evidence type="ECO:0000256" key="2">
    <source>
        <dbReference type="ARBA" id="ARBA00022692"/>
    </source>
</evidence>
<feature type="transmembrane region" description="Helical" evidence="5">
    <location>
        <begin position="262"/>
        <end position="283"/>
    </location>
</feature>
<feature type="transmembrane region" description="Helical" evidence="5">
    <location>
        <begin position="234"/>
        <end position="256"/>
    </location>
</feature>
<evidence type="ECO:0000256" key="3">
    <source>
        <dbReference type="ARBA" id="ARBA00022989"/>
    </source>
</evidence>
<dbReference type="Proteomes" id="UP001310248">
    <property type="component" value="Unassembled WGS sequence"/>
</dbReference>
<dbReference type="InterPro" id="IPR050638">
    <property type="entry name" value="AA-Vitamin_Transporters"/>
</dbReference>
<evidence type="ECO:0000256" key="5">
    <source>
        <dbReference type="SAM" id="Phobius"/>
    </source>
</evidence>
<evidence type="ECO:0000256" key="1">
    <source>
        <dbReference type="ARBA" id="ARBA00004141"/>
    </source>
</evidence>
<feature type="transmembrane region" description="Helical" evidence="5">
    <location>
        <begin position="92"/>
        <end position="113"/>
    </location>
</feature>
<keyword evidence="2 5" id="KW-0812">Transmembrane</keyword>